<protein>
    <submittedName>
        <fullName evidence="5">Acetolactate synthase large subunit</fullName>
    </submittedName>
</protein>
<dbReference type="InterPro" id="IPR045229">
    <property type="entry name" value="TPP_enz"/>
</dbReference>
<dbReference type="GO" id="GO:0044281">
    <property type="term" value="P:small molecule metabolic process"/>
    <property type="evidence" value="ECO:0007669"/>
    <property type="project" value="UniProtKB-ARBA"/>
</dbReference>
<dbReference type="KEGG" id="kim:G3T16_05190"/>
<dbReference type="CDD" id="cd07035">
    <property type="entry name" value="TPP_PYR_POX_like"/>
    <property type="match status" value="1"/>
</dbReference>
<dbReference type="NCBIfam" id="NF005760">
    <property type="entry name" value="PRK07586.1"/>
    <property type="match status" value="1"/>
</dbReference>
<gene>
    <name evidence="5" type="ORF">G3T16_05190</name>
</gene>
<feature type="domain" description="Thiamine pyrophosphate enzyme N-terminal TPP-binding" evidence="4">
    <location>
        <begin position="1"/>
        <end position="106"/>
    </location>
</feature>
<dbReference type="Pfam" id="PF02776">
    <property type="entry name" value="TPP_enzyme_N"/>
    <property type="match status" value="1"/>
</dbReference>
<keyword evidence="2" id="KW-0786">Thiamine pyrophosphate</keyword>
<feature type="domain" description="Thiamine pyrophosphate enzyme TPP-binding" evidence="3">
    <location>
        <begin position="372"/>
        <end position="512"/>
    </location>
</feature>
<dbReference type="GO" id="GO:0030976">
    <property type="term" value="F:thiamine pyrophosphate binding"/>
    <property type="evidence" value="ECO:0007669"/>
    <property type="project" value="InterPro"/>
</dbReference>
<dbReference type="GO" id="GO:0000287">
    <property type="term" value="F:magnesium ion binding"/>
    <property type="evidence" value="ECO:0007669"/>
    <property type="project" value="InterPro"/>
</dbReference>
<evidence type="ECO:0000313" key="6">
    <source>
        <dbReference type="Proteomes" id="UP000477680"/>
    </source>
</evidence>
<dbReference type="AlphaFoldDB" id="A0A6C0TYM6"/>
<evidence type="ECO:0000259" key="3">
    <source>
        <dbReference type="Pfam" id="PF02775"/>
    </source>
</evidence>
<dbReference type="Pfam" id="PF02775">
    <property type="entry name" value="TPP_enzyme_C"/>
    <property type="match status" value="1"/>
</dbReference>
<dbReference type="EMBL" id="CP048711">
    <property type="protein sequence ID" value="QIB64876.1"/>
    <property type="molecule type" value="Genomic_DNA"/>
</dbReference>
<evidence type="ECO:0000256" key="2">
    <source>
        <dbReference type="ARBA" id="ARBA00023052"/>
    </source>
</evidence>
<dbReference type="GO" id="GO:0050660">
    <property type="term" value="F:flavin adenine dinucleotide binding"/>
    <property type="evidence" value="ECO:0007669"/>
    <property type="project" value="TreeGrafter"/>
</dbReference>
<name>A0A6C0TYM6_9GAMM</name>
<proteinExistence type="inferred from homology"/>
<dbReference type="PANTHER" id="PTHR18968">
    <property type="entry name" value="THIAMINE PYROPHOSPHATE ENZYMES"/>
    <property type="match status" value="1"/>
</dbReference>
<sequence length="521" mass="54339">MNGAESLVSTLVDSGVEICFSNPGTSEMHFVAALDEVAGLRCVLCLFEGVVSGAADGYARMARKPAATLLHLGPGLGNALANIHNARKGNVPIVNIVGDHATYHLQYDSPLTSDIAAIAAPVSHWVHSCATPEEIGQDTAEAVRQAGRGNIATLILPADVSWGESPAGTAPPATLPAPSSVSSGSLQRAVEMLQSGKRTVILLGGREINGEHTLLANRIGKATGAQVMTETFPARQRRGAGTGVVERLPYLAEMAIDQLRDAEQLILLGAAPPVAFFAYPNVPSALAPESCEQLLLAGPDQDVEQVLERLLEQLDAVNVPPEVRPLELPALPTGELDANAVAQALAHCLPEHAIVVDEGITMGLSCFTATANAQPHEWLHLTGGAIGWGLPAAVGAALARPQRKVICLEGDGSAMYTIQALWTMAREQLDIAVIIFNNRKYSILELEFARTGARGGKPGPKAASSLDIGSPDMDFVALAQGMGVDASRAETAEEFGAALAAALNSPGPHLIDASITPLTWA</sequence>
<dbReference type="SUPFAM" id="SSF52518">
    <property type="entry name" value="Thiamin diphosphate-binding fold (THDP-binding)"/>
    <property type="match status" value="2"/>
</dbReference>
<dbReference type="InterPro" id="IPR011766">
    <property type="entry name" value="TPP_enzyme_TPP-bd"/>
</dbReference>
<keyword evidence="6" id="KW-1185">Reference proteome</keyword>
<evidence type="ECO:0000256" key="1">
    <source>
        <dbReference type="ARBA" id="ARBA00007812"/>
    </source>
</evidence>
<evidence type="ECO:0000259" key="4">
    <source>
        <dbReference type="Pfam" id="PF02776"/>
    </source>
</evidence>
<evidence type="ECO:0000313" key="5">
    <source>
        <dbReference type="EMBL" id="QIB64876.1"/>
    </source>
</evidence>
<dbReference type="PROSITE" id="PS00187">
    <property type="entry name" value="TPP_ENZYMES"/>
    <property type="match status" value="1"/>
</dbReference>
<dbReference type="InterPro" id="IPR029061">
    <property type="entry name" value="THDP-binding"/>
</dbReference>
<dbReference type="InterPro" id="IPR012001">
    <property type="entry name" value="Thiamin_PyroP_enz_TPP-bd_dom"/>
</dbReference>
<organism evidence="5 6">
    <name type="scientific">Kineobactrum salinum</name>
    <dbReference type="NCBI Taxonomy" id="2708301"/>
    <lineage>
        <taxon>Bacteria</taxon>
        <taxon>Pseudomonadati</taxon>
        <taxon>Pseudomonadota</taxon>
        <taxon>Gammaproteobacteria</taxon>
        <taxon>Cellvibrionales</taxon>
        <taxon>Halieaceae</taxon>
        <taxon>Kineobactrum</taxon>
    </lineage>
</organism>
<comment type="similarity">
    <text evidence="1">Belongs to the TPP enzyme family.</text>
</comment>
<dbReference type="CDD" id="cd02002">
    <property type="entry name" value="TPP_BFDC"/>
    <property type="match status" value="1"/>
</dbReference>
<reference evidence="5 6" key="1">
    <citation type="submission" date="2020-02" db="EMBL/GenBank/DDBJ databases">
        <title>Genome sequencing for Kineobactrum sp. M2.</title>
        <authorList>
            <person name="Park S.-J."/>
        </authorList>
    </citation>
    <scope>NUCLEOTIDE SEQUENCE [LARGE SCALE GENOMIC DNA]</scope>
    <source>
        <strain evidence="5 6">M2</strain>
    </source>
</reference>
<dbReference type="InterPro" id="IPR000399">
    <property type="entry name" value="TPP-bd_CS"/>
</dbReference>
<accession>A0A6C0TYM6</accession>
<dbReference type="RefSeq" id="WP_163494125.1">
    <property type="nucleotide sequence ID" value="NZ_CP048711.1"/>
</dbReference>
<dbReference type="PANTHER" id="PTHR18968:SF86">
    <property type="entry name" value="ACETOLACTATE SYNTHASE LARGE SUBUNIT ILVX-RELATED"/>
    <property type="match status" value="1"/>
</dbReference>
<dbReference type="Gene3D" id="3.40.50.970">
    <property type="match status" value="2"/>
</dbReference>
<dbReference type="Proteomes" id="UP000477680">
    <property type="component" value="Chromosome"/>
</dbReference>
<dbReference type="GO" id="GO:0003984">
    <property type="term" value="F:acetolactate synthase activity"/>
    <property type="evidence" value="ECO:0007669"/>
    <property type="project" value="TreeGrafter"/>
</dbReference>